<dbReference type="RefSeq" id="WP_276216370.1">
    <property type="nucleotide sequence ID" value="NZ_JARJLR010000531.1"/>
</dbReference>
<dbReference type="EMBL" id="JARJLR010000531">
    <property type="protein sequence ID" value="MDF3846362.1"/>
    <property type="molecule type" value="Genomic_DNA"/>
</dbReference>
<evidence type="ECO:0000313" key="1">
    <source>
        <dbReference type="EMBL" id="MDF3846362.1"/>
    </source>
</evidence>
<dbReference type="AlphaFoldDB" id="A0AAW6PGV3"/>
<dbReference type="Proteomes" id="UP001220662">
    <property type="component" value="Unassembled WGS sequence"/>
</dbReference>
<gene>
    <name evidence="1" type="ORF">P3W55_32105</name>
</gene>
<comment type="caution">
    <text evidence="1">The sequence shown here is derived from an EMBL/GenBank/DDBJ whole genome shotgun (WGS) entry which is preliminary data.</text>
</comment>
<accession>A0AAW6PGV3</accession>
<protein>
    <submittedName>
        <fullName evidence="1">Uncharacterized protein</fullName>
    </submittedName>
</protein>
<name>A0AAW6PGV3_9PSED</name>
<organism evidence="1 2">
    <name type="scientific">Pseudomonas citronellolis</name>
    <dbReference type="NCBI Taxonomy" id="53408"/>
    <lineage>
        <taxon>Bacteria</taxon>
        <taxon>Pseudomonadati</taxon>
        <taxon>Pseudomonadota</taxon>
        <taxon>Gammaproteobacteria</taxon>
        <taxon>Pseudomonadales</taxon>
        <taxon>Pseudomonadaceae</taxon>
        <taxon>Pseudomonas</taxon>
    </lineage>
</organism>
<sequence length="60" mass="6545">MPEEVRTLLSRAQCEIEHLAECLENVCEDEEDVDVREDVAGGRVVAADIAHLLAAARAGR</sequence>
<evidence type="ECO:0000313" key="2">
    <source>
        <dbReference type="Proteomes" id="UP001220662"/>
    </source>
</evidence>
<proteinExistence type="predicted"/>
<reference evidence="1" key="1">
    <citation type="submission" date="2023-03" db="EMBL/GenBank/DDBJ databases">
        <title>Draft assemblies of triclosan tolerant bacteria isolated from returned activated sludge.</title>
        <authorList>
            <person name="Van Hamelsveld S."/>
        </authorList>
    </citation>
    <scope>NUCLEOTIDE SEQUENCE</scope>
    <source>
        <strain evidence="1">GW210015_S63</strain>
    </source>
</reference>